<comment type="caution">
    <text evidence="2">The sequence shown here is derived from an EMBL/GenBank/DDBJ whole genome shotgun (WGS) entry which is preliminary data.</text>
</comment>
<keyword evidence="3" id="KW-1185">Reference proteome</keyword>
<organism evidence="2 3">
    <name type="scientific">Marivibrio halodurans</name>
    <dbReference type="NCBI Taxonomy" id="2039722"/>
    <lineage>
        <taxon>Bacteria</taxon>
        <taxon>Pseudomonadati</taxon>
        <taxon>Pseudomonadota</taxon>
        <taxon>Alphaproteobacteria</taxon>
        <taxon>Rhodospirillales</taxon>
        <taxon>Rhodospirillaceae</taxon>
        <taxon>Marivibrio</taxon>
    </lineage>
</organism>
<dbReference type="InterPro" id="IPR001845">
    <property type="entry name" value="HTH_ArsR_DNA-bd_dom"/>
</dbReference>
<dbReference type="GO" id="GO:0003700">
    <property type="term" value="F:DNA-binding transcription factor activity"/>
    <property type="evidence" value="ECO:0007669"/>
    <property type="project" value="InterPro"/>
</dbReference>
<dbReference type="InterPro" id="IPR036390">
    <property type="entry name" value="WH_DNA-bd_sf"/>
</dbReference>
<evidence type="ECO:0000313" key="2">
    <source>
        <dbReference type="EMBL" id="MBP5858276.1"/>
    </source>
</evidence>
<accession>A0A8J7SPD3</accession>
<evidence type="ECO:0000313" key="3">
    <source>
        <dbReference type="Proteomes" id="UP000672602"/>
    </source>
</evidence>
<dbReference type="RefSeq" id="WP_210682869.1">
    <property type="nucleotide sequence ID" value="NZ_JAGMWN010000007.1"/>
</dbReference>
<dbReference type="AlphaFoldDB" id="A0A8J7SPD3"/>
<feature type="domain" description="HTH arsR-type" evidence="1">
    <location>
        <begin position="1"/>
        <end position="95"/>
    </location>
</feature>
<dbReference type="InterPro" id="IPR011991">
    <property type="entry name" value="ArsR-like_HTH"/>
</dbReference>
<dbReference type="Pfam" id="PF12840">
    <property type="entry name" value="HTH_20"/>
    <property type="match status" value="1"/>
</dbReference>
<proteinExistence type="predicted"/>
<dbReference type="Proteomes" id="UP000672602">
    <property type="component" value="Unassembled WGS sequence"/>
</dbReference>
<dbReference type="SMART" id="SM00418">
    <property type="entry name" value="HTH_ARSR"/>
    <property type="match status" value="1"/>
</dbReference>
<protein>
    <submittedName>
        <fullName evidence="2">Helix-turn-helix transcriptional regulator</fullName>
    </submittedName>
</protein>
<dbReference type="PRINTS" id="PR00778">
    <property type="entry name" value="HTHARSR"/>
</dbReference>
<dbReference type="EMBL" id="JAGMWN010000007">
    <property type="protein sequence ID" value="MBP5858276.1"/>
    <property type="molecule type" value="Genomic_DNA"/>
</dbReference>
<name>A0A8J7SPD3_9PROT</name>
<dbReference type="CDD" id="cd00090">
    <property type="entry name" value="HTH_ARSR"/>
    <property type="match status" value="1"/>
</dbReference>
<evidence type="ECO:0000259" key="1">
    <source>
        <dbReference type="PROSITE" id="PS50987"/>
    </source>
</evidence>
<reference evidence="2" key="1">
    <citation type="submission" date="2021-04" db="EMBL/GenBank/DDBJ databases">
        <authorList>
            <person name="Zhang D.-C."/>
        </authorList>
    </citation>
    <scope>NUCLEOTIDE SEQUENCE</scope>
    <source>
        <strain evidence="2">CGMCC 1.15697</strain>
    </source>
</reference>
<dbReference type="Gene3D" id="1.10.10.10">
    <property type="entry name" value="Winged helix-like DNA-binding domain superfamily/Winged helix DNA-binding domain"/>
    <property type="match status" value="1"/>
</dbReference>
<sequence length="114" mass="11968">MDNKNATAAFKALAQPTRLLAFRAVVRAGTSGIAPGFLAERMGVPHNTLSGHLDILRRAGLIRLAEQGGGRRYAVDPSGMRALGDYLLADCCGGRPDICAAVLPSLHGERKGAE</sequence>
<dbReference type="SUPFAM" id="SSF46785">
    <property type="entry name" value="Winged helix' DNA-binding domain"/>
    <property type="match status" value="1"/>
</dbReference>
<dbReference type="InterPro" id="IPR036388">
    <property type="entry name" value="WH-like_DNA-bd_sf"/>
</dbReference>
<dbReference type="PROSITE" id="PS50987">
    <property type="entry name" value="HTH_ARSR_2"/>
    <property type="match status" value="1"/>
</dbReference>
<gene>
    <name evidence="2" type="ORF">KAJ83_14745</name>
</gene>